<feature type="domain" description="Flagellar hook-length control protein-like C-terminal" evidence="1">
    <location>
        <begin position="237"/>
        <end position="297"/>
    </location>
</feature>
<dbReference type="RefSeq" id="WP_096672455.1">
    <property type="nucleotide sequence ID" value="NZ_OANS01000002.1"/>
</dbReference>
<dbReference type="OrthoDB" id="5296742at2"/>
<dbReference type="Proteomes" id="UP000218069">
    <property type="component" value="Unassembled WGS sequence"/>
</dbReference>
<dbReference type="EMBL" id="OANS01000002">
    <property type="protein sequence ID" value="SNX28339.1"/>
    <property type="molecule type" value="Genomic_DNA"/>
</dbReference>
<dbReference type="InterPro" id="IPR038610">
    <property type="entry name" value="FliK-like_C_sf"/>
</dbReference>
<organism evidence="2 3">
    <name type="scientific">Polynucleobacter meluiroseus</name>
    <dbReference type="NCBI Taxonomy" id="1938814"/>
    <lineage>
        <taxon>Bacteria</taxon>
        <taxon>Pseudomonadati</taxon>
        <taxon>Pseudomonadota</taxon>
        <taxon>Betaproteobacteria</taxon>
        <taxon>Burkholderiales</taxon>
        <taxon>Burkholderiaceae</taxon>
        <taxon>Polynucleobacter</taxon>
    </lineage>
</organism>
<evidence type="ECO:0000313" key="3">
    <source>
        <dbReference type="Proteomes" id="UP000218069"/>
    </source>
</evidence>
<protein>
    <submittedName>
        <fullName evidence="2">Hook-length control protein FliK</fullName>
    </submittedName>
</protein>
<name>A0A240DYQ8_9BURK</name>
<gene>
    <name evidence="2" type="ORF">SAMN06295945_0667</name>
</gene>
<proteinExistence type="predicted"/>
<dbReference type="Gene3D" id="3.30.750.140">
    <property type="match status" value="1"/>
</dbReference>
<accession>A0A240DYQ8</accession>
<evidence type="ECO:0000259" key="1">
    <source>
        <dbReference type="Pfam" id="PF02120"/>
    </source>
</evidence>
<sequence>MPTNPIGGINPTVAPAGIGQSSQASLRVGLEYVGKIISFDPAGIAEVQIGDQVFGMKLGNNFAVGDVLHFRFLGSDPNPTFLLLSAGANQSAFENVILSGTSLLIAQLQDEAQLQGQLSKVESLLPPMLQNPQNSQLTAAQLQNAIVMSGLFYESHLANFAKGKWPLNALMKEPQNRPNFNASQIVNKQLDALENQTIRWNGNVWPGQLMDWQVAYEQEQSSSLPHDDNTNKAIVSVIELDLPQLGKVQARLTLRGNALNVQLKAEKPQTENLFRQEISDLKSTFNANGQELKAMEVITHG</sequence>
<keyword evidence="3" id="KW-1185">Reference proteome</keyword>
<dbReference type="InterPro" id="IPR021136">
    <property type="entry name" value="Flagellar_hook_control-like_C"/>
</dbReference>
<dbReference type="Pfam" id="PF02120">
    <property type="entry name" value="Flg_hook"/>
    <property type="match status" value="1"/>
</dbReference>
<dbReference type="AlphaFoldDB" id="A0A240DYQ8"/>
<reference evidence="3" key="1">
    <citation type="submission" date="2017-08" db="EMBL/GenBank/DDBJ databases">
        <authorList>
            <person name="Varghese N."/>
            <person name="Submissions S."/>
        </authorList>
    </citation>
    <scope>NUCLEOTIDE SEQUENCE [LARGE SCALE GENOMIC DNA]</scope>
    <source>
        <strain evidence="3">AP-Melu-1000-B4</strain>
    </source>
</reference>
<evidence type="ECO:0000313" key="2">
    <source>
        <dbReference type="EMBL" id="SNX28339.1"/>
    </source>
</evidence>